<keyword evidence="1" id="KW-0472">Membrane</keyword>
<evidence type="ECO:0000313" key="4">
    <source>
        <dbReference type="WBParaSite" id="ACRNAN_scaffold3958.g16443.t1"/>
    </source>
</evidence>
<keyword evidence="3" id="KW-1185">Reference proteome</keyword>
<evidence type="ECO:0000259" key="2">
    <source>
        <dbReference type="Pfam" id="PF10328"/>
    </source>
</evidence>
<dbReference type="WBParaSite" id="ACRNAN_scaffold3958.g16443.t1">
    <property type="protein sequence ID" value="ACRNAN_scaffold3958.g16443.t1"/>
    <property type="gene ID" value="ACRNAN_scaffold3958.g16443"/>
</dbReference>
<protein>
    <submittedName>
        <fullName evidence="4">7TM GPCR serpentine receptor class x (Srx) domain-containing protein</fullName>
    </submittedName>
</protein>
<proteinExistence type="predicted"/>
<sequence>MGVTLAFAAWYGSLMILELHGPIVEQVDHKIEMLTFVTGFLQVVVLLNSDFIVRFTDTKWGILLTTTISWICFHLLDGVIMAIFTTRWFKRRLKQTKFVSGTSNHA</sequence>
<dbReference type="AlphaFoldDB" id="A0A914DU70"/>
<keyword evidence="1" id="KW-0812">Transmembrane</keyword>
<feature type="transmembrane region" description="Helical" evidence="1">
    <location>
        <begin position="60"/>
        <end position="84"/>
    </location>
</feature>
<accession>A0A914DU70</accession>
<feature type="transmembrane region" description="Helical" evidence="1">
    <location>
        <begin position="31"/>
        <end position="48"/>
    </location>
</feature>
<name>A0A914DU70_9BILA</name>
<organism evidence="3 4">
    <name type="scientific">Acrobeloides nanus</name>
    <dbReference type="NCBI Taxonomy" id="290746"/>
    <lineage>
        <taxon>Eukaryota</taxon>
        <taxon>Metazoa</taxon>
        <taxon>Ecdysozoa</taxon>
        <taxon>Nematoda</taxon>
        <taxon>Chromadorea</taxon>
        <taxon>Rhabditida</taxon>
        <taxon>Tylenchina</taxon>
        <taxon>Cephalobomorpha</taxon>
        <taxon>Cephaloboidea</taxon>
        <taxon>Cephalobidae</taxon>
        <taxon>Acrobeloides</taxon>
    </lineage>
</organism>
<feature type="domain" description="7TM GPCR serpentine receptor class x (Srx)" evidence="2">
    <location>
        <begin position="35"/>
        <end position="84"/>
    </location>
</feature>
<keyword evidence="1" id="KW-1133">Transmembrane helix</keyword>
<dbReference type="InterPro" id="IPR019430">
    <property type="entry name" value="7TM_GPCR_serpentine_rcpt_Srx"/>
</dbReference>
<feature type="transmembrane region" description="Helical" evidence="1">
    <location>
        <begin position="6"/>
        <end position="24"/>
    </location>
</feature>
<dbReference type="Pfam" id="PF10328">
    <property type="entry name" value="7TM_GPCR_Srx"/>
    <property type="match status" value="1"/>
</dbReference>
<evidence type="ECO:0000313" key="3">
    <source>
        <dbReference type="Proteomes" id="UP000887540"/>
    </source>
</evidence>
<reference evidence="4" key="1">
    <citation type="submission" date="2022-11" db="UniProtKB">
        <authorList>
            <consortium name="WormBaseParasite"/>
        </authorList>
    </citation>
    <scope>IDENTIFICATION</scope>
</reference>
<evidence type="ECO:0000256" key="1">
    <source>
        <dbReference type="SAM" id="Phobius"/>
    </source>
</evidence>
<dbReference type="Proteomes" id="UP000887540">
    <property type="component" value="Unplaced"/>
</dbReference>